<dbReference type="PANTHER" id="PTHR40274">
    <property type="entry name" value="VIRGINIAMYCIN B LYASE"/>
    <property type="match status" value="1"/>
</dbReference>
<gene>
    <name evidence="2" type="ORF">ACFFIA_32760</name>
</gene>
<keyword evidence="1" id="KW-0732">Signal</keyword>
<feature type="chain" id="PRO_5046555478" evidence="1">
    <location>
        <begin position="33"/>
        <end position="688"/>
    </location>
</feature>
<dbReference type="PANTHER" id="PTHR40274:SF3">
    <property type="entry name" value="VIRGINIAMYCIN B LYASE"/>
    <property type="match status" value="1"/>
</dbReference>
<dbReference type="InterPro" id="IPR011044">
    <property type="entry name" value="Quino_amine_DH_bsu"/>
</dbReference>
<dbReference type="InterPro" id="IPR011047">
    <property type="entry name" value="Quinoprotein_ADH-like_sf"/>
</dbReference>
<proteinExistence type="predicted"/>
<protein>
    <submittedName>
        <fullName evidence="2">Uncharacterized protein</fullName>
    </submittedName>
</protein>
<dbReference type="SUPFAM" id="SSF50969">
    <property type="entry name" value="YVTN repeat-like/Quinoprotein amine dehydrogenase"/>
    <property type="match status" value="1"/>
</dbReference>
<dbReference type="InterPro" id="IPR051344">
    <property type="entry name" value="Vgb"/>
</dbReference>
<dbReference type="SUPFAM" id="SSF50998">
    <property type="entry name" value="Quinoprotein alcohol dehydrogenase-like"/>
    <property type="match status" value="1"/>
</dbReference>
<dbReference type="InterPro" id="IPR015943">
    <property type="entry name" value="WD40/YVTN_repeat-like_dom_sf"/>
</dbReference>
<evidence type="ECO:0000313" key="3">
    <source>
        <dbReference type="Proteomes" id="UP001589867"/>
    </source>
</evidence>
<feature type="signal peptide" evidence="1">
    <location>
        <begin position="1"/>
        <end position="32"/>
    </location>
</feature>
<dbReference type="Gene3D" id="2.130.10.10">
    <property type="entry name" value="YVTN repeat-like/Quinoprotein amine dehydrogenase"/>
    <property type="match status" value="1"/>
</dbReference>
<keyword evidence="3" id="KW-1185">Reference proteome</keyword>
<accession>A0ABV6MCZ2</accession>
<reference evidence="2 3" key="1">
    <citation type="submission" date="2024-09" db="EMBL/GenBank/DDBJ databases">
        <authorList>
            <person name="Sun Q."/>
            <person name="Mori K."/>
        </authorList>
    </citation>
    <scope>NUCLEOTIDE SEQUENCE [LARGE SCALE GENOMIC DNA]</scope>
    <source>
        <strain evidence="2 3">TBRC 3947</strain>
    </source>
</reference>
<dbReference type="EMBL" id="JBHLUH010000071">
    <property type="protein sequence ID" value="MFC0532429.1"/>
    <property type="molecule type" value="Genomic_DNA"/>
</dbReference>
<organism evidence="2 3">
    <name type="scientific">Phytohabitans kaempferiae</name>
    <dbReference type="NCBI Taxonomy" id="1620943"/>
    <lineage>
        <taxon>Bacteria</taxon>
        <taxon>Bacillati</taxon>
        <taxon>Actinomycetota</taxon>
        <taxon>Actinomycetes</taxon>
        <taxon>Micromonosporales</taxon>
        <taxon>Micromonosporaceae</taxon>
    </lineage>
</organism>
<sequence length="688" mass="73942">MTYRRSTRVWLAGLLAVLVTAGVLAPAPAAVAASYPQYANRGAIPLTATTTAGGETARMPDGTYRTWLAVSGLPAAGTPAYLAEVDPFTRTVVRKFTMPDAQGAWGVSVASNGDVFVATYGKGALFRLPWGGDQIQNLGAPTQYTSFLWEGDTDDQGRLYVGTTEGFAPGTLPPGRLVGWDPATNAFRDYGTFGDRYTYVRSVEYADGQLYVGLGPVTAFYKVDPVTGEKTELPLPPGMALDKYTYQLDDAAGFLYVMFAGGVEASSGWVWDLKAGGWARRASLGDYRGQSVSSADRAGRVYMVRNGELTEYHPRSGHFRSTGFAGNVDLGGLSAAKGMERIVDPSTGHELIVAGQPAGELMVYDVQTRTGTLDRIAGLTGTATAPRSLAVGPDGRVYGGGYFSGGFVAWDPRTGEWTTYDFRHQVEGMATHNGILYLGVYPNAEIWAYDPAIPFGDNNPRKLFDMKAQGQERPWTLTSAGDYLAVGTSPKNSQTDGALALYNPADGSHEVFHGIAGDQQVSALTYRDGVLYGGSLGCCPAKKEGKVFAFDVASRTKLWETVPLAGEQGVNALAFDGQGRLFGITAGKAFELDPATREVLRSVEYRAYPWPTITNFQPRAVNLVYDPHDGYLYGTAIGYQMRIDPDTLVNTGGNVRGSLFAADPSGPKYMLQSTLLLEARWYDWPPAG</sequence>
<name>A0ABV6MCZ2_9ACTN</name>
<evidence type="ECO:0000313" key="2">
    <source>
        <dbReference type="EMBL" id="MFC0532429.1"/>
    </source>
</evidence>
<evidence type="ECO:0000256" key="1">
    <source>
        <dbReference type="SAM" id="SignalP"/>
    </source>
</evidence>
<comment type="caution">
    <text evidence="2">The sequence shown here is derived from an EMBL/GenBank/DDBJ whole genome shotgun (WGS) entry which is preliminary data.</text>
</comment>
<dbReference type="RefSeq" id="WP_377258463.1">
    <property type="nucleotide sequence ID" value="NZ_JBHLUH010000071.1"/>
</dbReference>
<dbReference type="Proteomes" id="UP001589867">
    <property type="component" value="Unassembled WGS sequence"/>
</dbReference>